<proteinExistence type="predicted"/>
<protein>
    <submittedName>
        <fullName evidence="1">Uncharacterized protein</fullName>
    </submittedName>
</protein>
<organism evidence="1 2">
    <name type="scientific">Helicobacter valdiviensis</name>
    <dbReference type="NCBI Taxonomy" id="1458358"/>
    <lineage>
        <taxon>Bacteria</taxon>
        <taxon>Pseudomonadati</taxon>
        <taxon>Campylobacterota</taxon>
        <taxon>Epsilonproteobacteria</taxon>
        <taxon>Campylobacterales</taxon>
        <taxon>Helicobacteraceae</taxon>
        <taxon>Helicobacter</taxon>
    </lineage>
</organism>
<evidence type="ECO:0000313" key="2">
    <source>
        <dbReference type="Proteomes" id="UP000249746"/>
    </source>
</evidence>
<evidence type="ECO:0000313" key="1">
    <source>
        <dbReference type="EMBL" id="PZT47293.1"/>
    </source>
</evidence>
<comment type="caution">
    <text evidence="1">The sequence shown here is derived from an EMBL/GenBank/DDBJ whole genome shotgun (WGS) entry which is preliminary data.</text>
</comment>
<dbReference type="EMBL" id="NBIU01000047">
    <property type="protein sequence ID" value="PZT47293.1"/>
    <property type="molecule type" value="Genomic_DNA"/>
</dbReference>
<keyword evidence="2" id="KW-1185">Reference proteome</keyword>
<dbReference type="AlphaFoldDB" id="A0A2W6PKV2"/>
<accession>A0A2W6PKV2</accession>
<sequence length="232" mass="26607">KVVSVKGSLSQKKVNGEFVILQELISGSLTDKGVPLKVSFTPTKFKFDHSFDIDRGLGDIGGESSVNLEIAHFDILTPYRNLKEFYFSTSIYEKAKNDLDFTLYKSNQEIKIAFAPIQKGEDYKDLQFESTLSAILEELKKDYAINLFSFRIFTLKIAYSIFEYILIVPKTIPSFILKQLKEARQKEEIGFGYGFYANLNKPYTRKTYENLDIQGRVFIAPSGMEKLLLRVK</sequence>
<feature type="non-terminal residue" evidence="1">
    <location>
        <position position="1"/>
    </location>
</feature>
<reference evidence="1 2" key="1">
    <citation type="submission" date="2017-03" db="EMBL/GenBank/DDBJ databases">
        <title>Genomic and clinical evidence uncovers the enterohepatic species Helicobacter valdiviensis as a potential human intestinal pathogen.</title>
        <authorList>
            <person name="Fresia P."/>
            <person name="Jara R."/>
            <person name="Sierra R."/>
            <person name="Ferres I."/>
            <person name="Greif G."/>
            <person name="Iraola G."/>
            <person name="Collado L."/>
        </authorList>
    </citation>
    <scope>NUCLEOTIDE SEQUENCE [LARGE SCALE GENOMIC DNA]</scope>
    <source>
        <strain evidence="1 2">WBE14</strain>
    </source>
</reference>
<dbReference type="Proteomes" id="UP000249746">
    <property type="component" value="Unassembled WGS sequence"/>
</dbReference>
<gene>
    <name evidence="1" type="ORF">B6S12_09840</name>
</gene>
<name>A0A2W6PKV2_9HELI</name>